<dbReference type="EMBL" id="ML119652">
    <property type="protein sequence ID" value="RPA85737.1"/>
    <property type="molecule type" value="Genomic_DNA"/>
</dbReference>
<sequence>MCSPSDVTLLGTQNWNRYLELARERQQLAQKYQPSLSIMFKWVTANEMQYSINLAGFLTDGISPNVSSACTETHAYTMHTMKTTILNEDLVPSPFIPLLVTELDITPESNQLHGPQQLHRGVAITHEIRRPWARPTQQMCRYNQRGSFVTDLSISTSKGVDTTWTMVDGHCHGMSIRD</sequence>
<protein>
    <submittedName>
        <fullName evidence="1">Uncharacterized protein</fullName>
    </submittedName>
</protein>
<dbReference type="AlphaFoldDB" id="A0A3N4IJX0"/>
<organism evidence="1 2">
    <name type="scientific">Ascobolus immersus RN42</name>
    <dbReference type="NCBI Taxonomy" id="1160509"/>
    <lineage>
        <taxon>Eukaryota</taxon>
        <taxon>Fungi</taxon>
        <taxon>Dikarya</taxon>
        <taxon>Ascomycota</taxon>
        <taxon>Pezizomycotina</taxon>
        <taxon>Pezizomycetes</taxon>
        <taxon>Pezizales</taxon>
        <taxon>Ascobolaceae</taxon>
        <taxon>Ascobolus</taxon>
    </lineage>
</organism>
<evidence type="ECO:0000313" key="2">
    <source>
        <dbReference type="Proteomes" id="UP000275078"/>
    </source>
</evidence>
<dbReference type="Proteomes" id="UP000275078">
    <property type="component" value="Unassembled WGS sequence"/>
</dbReference>
<accession>A0A3N4IJX0</accession>
<keyword evidence="2" id="KW-1185">Reference proteome</keyword>
<proteinExistence type="predicted"/>
<evidence type="ECO:0000313" key="1">
    <source>
        <dbReference type="EMBL" id="RPA85737.1"/>
    </source>
</evidence>
<gene>
    <name evidence="1" type="ORF">BJ508DRAFT_302562</name>
</gene>
<reference evidence="1 2" key="1">
    <citation type="journal article" date="2018" name="Nat. Ecol. Evol.">
        <title>Pezizomycetes genomes reveal the molecular basis of ectomycorrhizal truffle lifestyle.</title>
        <authorList>
            <person name="Murat C."/>
            <person name="Payen T."/>
            <person name="Noel B."/>
            <person name="Kuo A."/>
            <person name="Morin E."/>
            <person name="Chen J."/>
            <person name="Kohler A."/>
            <person name="Krizsan K."/>
            <person name="Balestrini R."/>
            <person name="Da Silva C."/>
            <person name="Montanini B."/>
            <person name="Hainaut M."/>
            <person name="Levati E."/>
            <person name="Barry K.W."/>
            <person name="Belfiori B."/>
            <person name="Cichocki N."/>
            <person name="Clum A."/>
            <person name="Dockter R.B."/>
            <person name="Fauchery L."/>
            <person name="Guy J."/>
            <person name="Iotti M."/>
            <person name="Le Tacon F."/>
            <person name="Lindquist E.A."/>
            <person name="Lipzen A."/>
            <person name="Malagnac F."/>
            <person name="Mello A."/>
            <person name="Molinier V."/>
            <person name="Miyauchi S."/>
            <person name="Poulain J."/>
            <person name="Riccioni C."/>
            <person name="Rubini A."/>
            <person name="Sitrit Y."/>
            <person name="Splivallo R."/>
            <person name="Traeger S."/>
            <person name="Wang M."/>
            <person name="Zifcakova L."/>
            <person name="Wipf D."/>
            <person name="Zambonelli A."/>
            <person name="Paolocci F."/>
            <person name="Nowrousian M."/>
            <person name="Ottonello S."/>
            <person name="Baldrian P."/>
            <person name="Spatafora J.W."/>
            <person name="Henrissat B."/>
            <person name="Nagy L.G."/>
            <person name="Aury J.M."/>
            <person name="Wincker P."/>
            <person name="Grigoriev I.V."/>
            <person name="Bonfante P."/>
            <person name="Martin F.M."/>
        </authorList>
    </citation>
    <scope>NUCLEOTIDE SEQUENCE [LARGE SCALE GENOMIC DNA]</scope>
    <source>
        <strain evidence="1 2">RN42</strain>
    </source>
</reference>
<name>A0A3N4IJX0_ASCIM</name>